<dbReference type="Pfam" id="PF24120">
    <property type="entry name" value="SsdA_C"/>
    <property type="match status" value="1"/>
</dbReference>
<gene>
    <name evidence="2" type="ORF">BN9_003170</name>
</gene>
<dbReference type="InterPro" id="IPR057517">
    <property type="entry name" value="SsdA-like_C"/>
</dbReference>
<proteinExistence type="predicted"/>
<dbReference type="Proteomes" id="UP000053237">
    <property type="component" value="Unassembled WGS sequence"/>
</dbReference>
<reference evidence="2 3" key="1">
    <citation type="submission" date="2012-05" db="EMBL/GenBank/DDBJ databases">
        <title>Recombination and specialization in a pathogen metapopulation.</title>
        <authorList>
            <person name="Gardiner A."/>
            <person name="Kemen E."/>
            <person name="Schultz-Larsen T."/>
            <person name="MacLean D."/>
            <person name="Van Oosterhout C."/>
            <person name="Jones J.D.G."/>
        </authorList>
    </citation>
    <scope>NUCLEOTIDE SEQUENCE [LARGE SCALE GENOMIC DNA]</scope>
    <source>
        <strain evidence="2 3">Ac Nc2</strain>
    </source>
</reference>
<dbReference type="InParanoid" id="A0A024FY73"/>
<accession>A0A024FY73</accession>
<comment type="caution">
    <text evidence="2">The sequence shown here is derived from an EMBL/GenBank/DDBJ whole genome shotgun (WGS) entry which is preliminary data.</text>
</comment>
<name>A0A024FY73_9STRA</name>
<dbReference type="EMBL" id="CAIX01000002">
    <property type="protein sequence ID" value="CCI39534.1"/>
    <property type="molecule type" value="Genomic_DNA"/>
</dbReference>
<sequence>MTQYYTFQSFLTSKQAEVFFTLDHSEQINLFDSYLSYLSKQSADASKFTSSAKVSTCFAAKQSLQFGSKFRSKNLIEPLNCEEELLQSLLCGIAKSGFGAWGTENGYLPQKKLAMMVANHVELIGHTYVLEGRRKSAFPQLNSRTFPFYWCHAEKQKLMDVREKLSRKACTHSQYWQAIILVVDRVMCPDCIAFAKRFAIYEKAMITIEDPQLIRIFPDEEWKAIQCLTRPVEIQPDNRTS</sequence>
<dbReference type="AlphaFoldDB" id="A0A024FY73"/>
<organism evidence="2 3">
    <name type="scientific">Albugo candida</name>
    <dbReference type="NCBI Taxonomy" id="65357"/>
    <lineage>
        <taxon>Eukaryota</taxon>
        <taxon>Sar</taxon>
        <taxon>Stramenopiles</taxon>
        <taxon>Oomycota</taxon>
        <taxon>Peronosporomycetes</taxon>
        <taxon>Albuginales</taxon>
        <taxon>Albuginaceae</taxon>
        <taxon>Albugo</taxon>
    </lineage>
</organism>
<evidence type="ECO:0000313" key="3">
    <source>
        <dbReference type="Proteomes" id="UP000053237"/>
    </source>
</evidence>
<dbReference type="OrthoDB" id="106901at2759"/>
<evidence type="ECO:0000313" key="2">
    <source>
        <dbReference type="EMBL" id="CCI39534.1"/>
    </source>
</evidence>
<feature type="domain" description="Single-strand DNA deaminase toxin A-like C-terminal" evidence="1">
    <location>
        <begin position="94"/>
        <end position="157"/>
    </location>
</feature>
<keyword evidence="3" id="KW-1185">Reference proteome</keyword>
<evidence type="ECO:0000259" key="1">
    <source>
        <dbReference type="Pfam" id="PF24120"/>
    </source>
</evidence>
<protein>
    <recommendedName>
        <fullName evidence="1">Single-strand DNA deaminase toxin A-like C-terminal domain-containing protein</fullName>
    </recommendedName>
</protein>